<dbReference type="OrthoDB" id="342981at2759"/>
<keyword evidence="6" id="KW-1133">Transmembrane helix</keyword>
<dbReference type="InterPro" id="IPR019529">
    <property type="entry name" value="Syntaxin-18_N"/>
</dbReference>
<keyword evidence="8" id="KW-0472">Membrane</keyword>
<dbReference type="GO" id="GO:0015031">
    <property type="term" value="P:protein transport"/>
    <property type="evidence" value="ECO:0007669"/>
    <property type="project" value="UniProtKB-KW"/>
</dbReference>
<keyword evidence="7" id="KW-0175">Coiled coil</keyword>
<evidence type="ECO:0000256" key="5">
    <source>
        <dbReference type="ARBA" id="ARBA00022927"/>
    </source>
</evidence>
<reference evidence="9 10" key="1">
    <citation type="journal article" date="2019" name="Environ. Microbiol.">
        <title>At the nexus of three kingdoms: the genome of the mycorrhizal fungus Gigaspora margarita provides insights into plant, endobacterial and fungal interactions.</title>
        <authorList>
            <person name="Venice F."/>
            <person name="Ghignone S."/>
            <person name="Salvioli di Fossalunga A."/>
            <person name="Amselem J."/>
            <person name="Novero M."/>
            <person name="Xianan X."/>
            <person name="Sedzielewska Toro K."/>
            <person name="Morin E."/>
            <person name="Lipzen A."/>
            <person name="Grigoriev I.V."/>
            <person name="Henrissat B."/>
            <person name="Martin F.M."/>
            <person name="Bonfante P."/>
        </authorList>
    </citation>
    <scope>NUCLEOTIDE SEQUENCE [LARGE SCALE GENOMIC DNA]</scope>
    <source>
        <strain evidence="9 10">BEG34</strain>
    </source>
</reference>
<keyword evidence="5" id="KW-0653">Protein transport</keyword>
<organism evidence="9 10">
    <name type="scientific">Gigaspora margarita</name>
    <dbReference type="NCBI Taxonomy" id="4874"/>
    <lineage>
        <taxon>Eukaryota</taxon>
        <taxon>Fungi</taxon>
        <taxon>Fungi incertae sedis</taxon>
        <taxon>Mucoromycota</taxon>
        <taxon>Glomeromycotina</taxon>
        <taxon>Glomeromycetes</taxon>
        <taxon>Diversisporales</taxon>
        <taxon>Gigasporaceae</taxon>
        <taxon>Gigaspora</taxon>
    </lineage>
</organism>
<evidence type="ECO:0000256" key="4">
    <source>
        <dbReference type="ARBA" id="ARBA00022692"/>
    </source>
</evidence>
<dbReference type="GO" id="GO:0031201">
    <property type="term" value="C:SNARE complex"/>
    <property type="evidence" value="ECO:0007669"/>
    <property type="project" value="TreeGrafter"/>
</dbReference>
<dbReference type="Gene3D" id="1.20.5.110">
    <property type="match status" value="1"/>
</dbReference>
<dbReference type="EMBL" id="WTPW01001329">
    <property type="protein sequence ID" value="KAF0442090.1"/>
    <property type="molecule type" value="Genomic_DNA"/>
</dbReference>
<keyword evidence="4" id="KW-0812">Transmembrane</keyword>
<dbReference type="GO" id="GO:0006890">
    <property type="term" value="P:retrograde vesicle-mediated transport, Golgi to endoplasmic reticulum"/>
    <property type="evidence" value="ECO:0007669"/>
    <property type="project" value="TreeGrafter"/>
</dbReference>
<keyword evidence="10" id="KW-1185">Reference proteome</keyword>
<accession>A0A8H3XAW4</accession>
<proteinExistence type="inferred from homology"/>
<comment type="subcellular location">
    <subcellularLocation>
        <location evidence="1">Membrane</location>
        <topology evidence="1">Single-pass type IV membrane protein</topology>
    </subcellularLocation>
</comment>
<dbReference type="PANTHER" id="PTHR15959:SF0">
    <property type="entry name" value="SYNTAXIN-18"/>
    <property type="match status" value="1"/>
</dbReference>
<protein>
    <submittedName>
        <fullName evidence="9">Syntaxin 18</fullName>
    </submittedName>
</protein>
<evidence type="ECO:0000256" key="6">
    <source>
        <dbReference type="ARBA" id="ARBA00022989"/>
    </source>
</evidence>
<evidence type="ECO:0000256" key="3">
    <source>
        <dbReference type="ARBA" id="ARBA00022448"/>
    </source>
</evidence>
<dbReference type="AlphaFoldDB" id="A0A8H3XAW4"/>
<evidence type="ECO:0000313" key="9">
    <source>
        <dbReference type="EMBL" id="KAF0442090.1"/>
    </source>
</evidence>
<dbReference type="GO" id="GO:0005783">
    <property type="term" value="C:endoplasmic reticulum"/>
    <property type="evidence" value="ECO:0007669"/>
    <property type="project" value="TreeGrafter"/>
</dbReference>
<sequence>MVDITPDFRKLVIEISTTSSTENGIKKRIDVLPPVKKNVRDVQDEFLKEAYRIASHINNLKTFLLSIRKAYLNISRQNSSNNRYSSSPAFLIKENLDQGLSPRIDPSITTLTDKQRDEIDLHTKTIIQQCHNRIKELEDAEQLRQNSIANNTWTNILLTVFSSDERDVLAAIRSSITWFLNKRLTEVSKIQKDQQETRIMKEIEKRESTLYKPTESKSPSRPSSAIQTMLNEESETPMKSDNEMSGNIEGDDDIEQHLSAEQKMILERENESMMKELATTLEQVNQAEKALLEISTLQSVLSNHLAVQTQQTDRLYAEAIAITDRVQEGNLMLTKARQRASDTRKWILVFLILASFVLLFLDWYD</sequence>
<evidence type="ECO:0000313" key="10">
    <source>
        <dbReference type="Proteomes" id="UP000439903"/>
    </source>
</evidence>
<evidence type="ECO:0000256" key="8">
    <source>
        <dbReference type="ARBA" id="ARBA00023136"/>
    </source>
</evidence>
<evidence type="ECO:0000256" key="1">
    <source>
        <dbReference type="ARBA" id="ARBA00004211"/>
    </source>
</evidence>
<keyword evidence="3" id="KW-0813">Transport</keyword>
<evidence type="ECO:0000256" key="2">
    <source>
        <dbReference type="ARBA" id="ARBA00009063"/>
    </source>
</evidence>
<gene>
    <name evidence="9" type="ORF">F8M41_003704</name>
</gene>
<dbReference type="Pfam" id="PF10496">
    <property type="entry name" value="Syntaxin-18_N"/>
    <property type="match status" value="1"/>
</dbReference>
<name>A0A8H3XAW4_GIGMA</name>
<evidence type="ECO:0000256" key="7">
    <source>
        <dbReference type="ARBA" id="ARBA00023054"/>
    </source>
</evidence>
<comment type="caution">
    <text evidence="9">The sequence shown here is derived from an EMBL/GenBank/DDBJ whole genome shotgun (WGS) entry which is preliminary data.</text>
</comment>
<comment type="similarity">
    <text evidence="2">Belongs to the syntaxin family.</text>
</comment>
<dbReference type="PANTHER" id="PTHR15959">
    <property type="entry name" value="SYNTAXIN-18"/>
    <property type="match status" value="1"/>
</dbReference>
<dbReference type="Proteomes" id="UP000439903">
    <property type="component" value="Unassembled WGS sequence"/>
</dbReference>